<evidence type="ECO:0000313" key="3">
    <source>
        <dbReference type="Proteomes" id="UP000245081"/>
    </source>
</evidence>
<comment type="caution">
    <text evidence="2">The sequence shown here is derived from an EMBL/GenBank/DDBJ whole genome shotgun (WGS) entry which is preliminary data.</text>
</comment>
<name>A0A2R5F8Y8_9PROT</name>
<sequence length="418" mass="44718">MIPTTAYLPQVEHMAAASVGAPVKINSLHLAIIPTPRILIDGITIGAHEEVRVDHVSAIIAMDSLLARRKSISHLKIDHPVIRKSALPLLASLASSRTSAAPSIAVNIRNIDIHEAELQWDALSLPRFDVKGAMQDGMIQSLEIDSTDHKLHAEITPQQDRWMIKAKASQWTPPLGPPLFFDEMEINATLEGAHLRIDQYTAKLYAGVVTGNAALDWSKDWRCSGKVNVGHMEITKPTSMLSKNIRVSGSLTGSGTFHSVATQPEQLLQRLAADFKFNVDRGVLHGMDLAQAASLFIRQGQSGGETAFDKLSGRLHLVGKQIQVQDLQVVSGLLAANGQVTISPAKTLNGQVDVELKKGLALVTVPLQVSGTVDEPVVMPTRAAVAGATAGTAVLGPLGTALGMKAGSAWDRWFGGKK</sequence>
<dbReference type="GO" id="GO:0090313">
    <property type="term" value="P:regulation of protein targeting to membrane"/>
    <property type="evidence" value="ECO:0007669"/>
    <property type="project" value="TreeGrafter"/>
</dbReference>
<accession>A0A2R5F8Y8</accession>
<evidence type="ECO:0000313" key="2">
    <source>
        <dbReference type="EMBL" id="GBG14696.1"/>
    </source>
</evidence>
<dbReference type="InterPro" id="IPR007844">
    <property type="entry name" value="AsmA"/>
</dbReference>
<keyword evidence="3" id="KW-1185">Reference proteome</keyword>
<dbReference type="EMBL" id="BDOQ01000009">
    <property type="protein sequence ID" value="GBG14696.1"/>
    <property type="molecule type" value="Genomic_DNA"/>
</dbReference>
<feature type="domain" description="AsmA" evidence="1">
    <location>
        <begin position="179"/>
        <end position="313"/>
    </location>
</feature>
<proteinExistence type="predicted"/>
<dbReference type="Pfam" id="PF05170">
    <property type="entry name" value="AsmA"/>
    <property type="match status" value="1"/>
</dbReference>
<organism evidence="2 3">
    <name type="scientific">Novimethylophilus kurashikiensis</name>
    <dbReference type="NCBI Taxonomy" id="1825523"/>
    <lineage>
        <taxon>Bacteria</taxon>
        <taxon>Pseudomonadati</taxon>
        <taxon>Pseudomonadota</taxon>
        <taxon>Betaproteobacteria</taxon>
        <taxon>Nitrosomonadales</taxon>
        <taxon>Methylophilaceae</taxon>
        <taxon>Novimethylophilus</taxon>
    </lineage>
</organism>
<dbReference type="InterPro" id="IPR052894">
    <property type="entry name" value="AsmA-related"/>
</dbReference>
<dbReference type="PANTHER" id="PTHR30441:SF8">
    <property type="entry name" value="DUF748 DOMAIN-CONTAINING PROTEIN"/>
    <property type="match status" value="1"/>
</dbReference>
<protein>
    <submittedName>
        <fullName evidence="2">Membrane assembly protein AsmA</fullName>
    </submittedName>
</protein>
<dbReference type="PANTHER" id="PTHR30441">
    <property type="entry name" value="DUF748 DOMAIN-CONTAINING PROTEIN"/>
    <property type="match status" value="1"/>
</dbReference>
<dbReference type="AlphaFoldDB" id="A0A2R5F8Y8"/>
<evidence type="ECO:0000259" key="1">
    <source>
        <dbReference type="Pfam" id="PF05170"/>
    </source>
</evidence>
<dbReference type="Proteomes" id="UP000245081">
    <property type="component" value="Unassembled WGS sequence"/>
</dbReference>
<reference evidence="2 3" key="1">
    <citation type="journal article" date="2018" name="Environ. Microbiol.">
        <title>Isolation and genomic characterization of Novimethylophilus kurashikiensis gen. nov. sp. nov., a new lanthanide-dependent methylotrophic species of Methylophilaceae.</title>
        <authorList>
            <person name="Lv H."/>
            <person name="Sahin N."/>
            <person name="Tani A."/>
        </authorList>
    </citation>
    <scope>NUCLEOTIDE SEQUENCE [LARGE SCALE GENOMIC DNA]</scope>
    <source>
        <strain evidence="2 3">La2-4</strain>
    </source>
</reference>
<dbReference type="GO" id="GO:0005886">
    <property type="term" value="C:plasma membrane"/>
    <property type="evidence" value="ECO:0007669"/>
    <property type="project" value="TreeGrafter"/>
</dbReference>
<gene>
    <name evidence="2" type="ORF">NMK_2296</name>
</gene>